<protein>
    <submittedName>
        <fullName evidence="3">Uncharacterized protein</fullName>
    </submittedName>
</protein>
<evidence type="ECO:0000313" key="3">
    <source>
        <dbReference type="EMBL" id="OTG36032.1"/>
    </source>
</evidence>
<accession>A0A251VLY3</accession>
<dbReference type="AlphaFoldDB" id="A0A251VLY3"/>
<sequence length="52" mass="6508">MIVWRRFKILPLLLYLLIKVTWLGEYLEECSRGKRINMIRVIEFILYFLYKL</sequence>
<organism evidence="3 4">
    <name type="scientific">Helianthus annuus</name>
    <name type="common">Common sunflower</name>
    <dbReference type="NCBI Taxonomy" id="4232"/>
    <lineage>
        <taxon>Eukaryota</taxon>
        <taxon>Viridiplantae</taxon>
        <taxon>Streptophyta</taxon>
        <taxon>Embryophyta</taxon>
        <taxon>Tracheophyta</taxon>
        <taxon>Spermatophyta</taxon>
        <taxon>Magnoliopsida</taxon>
        <taxon>eudicotyledons</taxon>
        <taxon>Gunneridae</taxon>
        <taxon>Pentapetalae</taxon>
        <taxon>asterids</taxon>
        <taxon>campanulids</taxon>
        <taxon>Asterales</taxon>
        <taxon>Asteraceae</taxon>
        <taxon>Asteroideae</taxon>
        <taxon>Heliantheae alliance</taxon>
        <taxon>Heliantheae</taxon>
        <taxon>Helianthus</taxon>
    </lineage>
</organism>
<proteinExistence type="predicted"/>
<dbReference type="EMBL" id="MNCJ02000316">
    <property type="protein sequence ID" value="KAF5820507.1"/>
    <property type="molecule type" value="Genomic_DNA"/>
</dbReference>
<dbReference type="Gramene" id="mRNA:HanXRQr2_Chr01g0003031">
    <property type="protein sequence ID" value="mRNA:HanXRQr2_Chr01g0003031"/>
    <property type="gene ID" value="HanXRQr2_Chr01g0003031"/>
</dbReference>
<evidence type="ECO:0000313" key="4">
    <source>
        <dbReference type="Proteomes" id="UP000215914"/>
    </source>
</evidence>
<feature type="chain" id="PRO_5012038459" evidence="1">
    <location>
        <begin position="24"/>
        <end position="52"/>
    </location>
</feature>
<name>A0A251VLY3_HELAN</name>
<reference evidence="3" key="2">
    <citation type="submission" date="2017-02" db="EMBL/GenBank/DDBJ databases">
        <title>Sunflower complete genome.</title>
        <authorList>
            <person name="Langlade N."/>
            <person name="Munos S."/>
        </authorList>
    </citation>
    <scope>NUCLEOTIDE SEQUENCE [LARGE SCALE GENOMIC DNA]</scope>
    <source>
        <tissue evidence="3">Leaves</tissue>
    </source>
</reference>
<feature type="signal peptide" evidence="1">
    <location>
        <begin position="1"/>
        <end position="23"/>
    </location>
</feature>
<evidence type="ECO:0000313" key="2">
    <source>
        <dbReference type="EMBL" id="KAF5820507.1"/>
    </source>
</evidence>
<reference evidence="2 4" key="1">
    <citation type="journal article" date="2017" name="Nature">
        <title>The sunflower genome provides insights into oil metabolism, flowering and Asterid evolution.</title>
        <authorList>
            <person name="Badouin H."/>
            <person name="Gouzy J."/>
            <person name="Grassa C.J."/>
            <person name="Murat F."/>
            <person name="Staton S.E."/>
            <person name="Cottret L."/>
            <person name="Lelandais-Briere C."/>
            <person name="Owens G.L."/>
            <person name="Carrere S."/>
            <person name="Mayjonade B."/>
            <person name="Legrand L."/>
            <person name="Gill N."/>
            <person name="Kane N.C."/>
            <person name="Bowers J.E."/>
            <person name="Hubner S."/>
            <person name="Bellec A."/>
            <person name="Berard A."/>
            <person name="Berges H."/>
            <person name="Blanchet N."/>
            <person name="Boniface M.C."/>
            <person name="Brunel D."/>
            <person name="Catrice O."/>
            <person name="Chaidir N."/>
            <person name="Claudel C."/>
            <person name="Donnadieu C."/>
            <person name="Faraut T."/>
            <person name="Fievet G."/>
            <person name="Helmstetter N."/>
            <person name="King M."/>
            <person name="Knapp S.J."/>
            <person name="Lai Z."/>
            <person name="Le Paslier M.C."/>
            <person name="Lippi Y."/>
            <person name="Lorenzon L."/>
            <person name="Mandel J.R."/>
            <person name="Marage G."/>
            <person name="Marchand G."/>
            <person name="Marquand E."/>
            <person name="Bret-Mestries E."/>
            <person name="Morien E."/>
            <person name="Nambeesan S."/>
            <person name="Nguyen T."/>
            <person name="Pegot-Espagnet P."/>
            <person name="Pouilly N."/>
            <person name="Raftis F."/>
            <person name="Sallet E."/>
            <person name="Schiex T."/>
            <person name="Thomas J."/>
            <person name="Vandecasteele C."/>
            <person name="Vares D."/>
            <person name="Vear F."/>
            <person name="Vautrin S."/>
            <person name="Crespi M."/>
            <person name="Mangin B."/>
            <person name="Burke J.M."/>
            <person name="Salse J."/>
            <person name="Munos S."/>
            <person name="Vincourt P."/>
            <person name="Rieseberg L.H."/>
            <person name="Langlade N.B."/>
        </authorList>
    </citation>
    <scope>NUCLEOTIDE SEQUENCE [LARGE SCALE GENOMIC DNA]</scope>
    <source>
        <strain evidence="4">cv. SF193</strain>
        <tissue evidence="2">Leaves</tissue>
    </source>
</reference>
<dbReference type="Proteomes" id="UP000215914">
    <property type="component" value="Chromosome 1"/>
</dbReference>
<dbReference type="InParanoid" id="A0A251VLY3"/>
<dbReference type="EMBL" id="CM007890">
    <property type="protein sequence ID" value="OTG36032.1"/>
    <property type="molecule type" value="Genomic_DNA"/>
</dbReference>
<evidence type="ECO:0000256" key="1">
    <source>
        <dbReference type="SAM" id="SignalP"/>
    </source>
</evidence>
<reference evidence="2" key="3">
    <citation type="submission" date="2020-06" db="EMBL/GenBank/DDBJ databases">
        <title>Helianthus annuus Genome sequencing and assembly Release 2.</title>
        <authorList>
            <person name="Gouzy J."/>
            <person name="Langlade N."/>
            <person name="Munos S."/>
        </authorList>
    </citation>
    <scope>NUCLEOTIDE SEQUENCE</scope>
    <source>
        <tissue evidence="2">Leaves</tissue>
    </source>
</reference>
<keyword evidence="4" id="KW-1185">Reference proteome</keyword>
<keyword evidence="1" id="KW-0732">Signal</keyword>
<gene>
    <name evidence="3" type="ORF">HannXRQ_Chr01g0003141</name>
    <name evidence="2" type="ORF">HanXRQr2_Chr01g0003031</name>
</gene>